<keyword evidence="1" id="KW-1015">Disulfide bond</keyword>
<dbReference type="InterPro" id="IPR016186">
    <property type="entry name" value="C-type_lectin-like/link_sf"/>
</dbReference>
<feature type="domain" description="C-type lectin" evidence="2">
    <location>
        <begin position="1"/>
        <end position="100"/>
    </location>
</feature>
<dbReference type="PANTHER" id="PTHR22803">
    <property type="entry name" value="MANNOSE, PHOSPHOLIPASE, LECTIN RECEPTOR RELATED"/>
    <property type="match status" value="1"/>
</dbReference>
<dbReference type="EMBL" id="JAIZAY010000008">
    <property type="protein sequence ID" value="KAJ8036775.1"/>
    <property type="molecule type" value="Genomic_DNA"/>
</dbReference>
<keyword evidence="4" id="KW-1185">Reference proteome</keyword>
<organism evidence="3 4">
    <name type="scientific">Holothuria leucospilota</name>
    <name type="common">Black long sea cucumber</name>
    <name type="synonym">Mertensiothuria leucospilota</name>
    <dbReference type="NCBI Taxonomy" id="206669"/>
    <lineage>
        <taxon>Eukaryota</taxon>
        <taxon>Metazoa</taxon>
        <taxon>Echinodermata</taxon>
        <taxon>Eleutherozoa</taxon>
        <taxon>Echinozoa</taxon>
        <taxon>Holothuroidea</taxon>
        <taxon>Aspidochirotacea</taxon>
        <taxon>Aspidochirotida</taxon>
        <taxon>Holothuriidae</taxon>
        <taxon>Holothuria</taxon>
    </lineage>
</organism>
<dbReference type="SUPFAM" id="SSF56436">
    <property type="entry name" value="C-type lectin-like"/>
    <property type="match status" value="1"/>
</dbReference>
<dbReference type="Proteomes" id="UP001152320">
    <property type="component" value="Chromosome 8"/>
</dbReference>
<dbReference type="CDD" id="cd00037">
    <property type="entry name" value="CLECT"/>
    <property type="match status" value="1"/>
</dbReference>
<evidence type="ECO:0000256" key="1">
    <source>
        <dbReference type="ARBA" id="ARBA00023157"/>
    </source>
</evidence>
<dbReference type="InterPro" id="IPR018378">
    <property type="entry name" value="C-type_lectin_CS"/>
</dbReference>
<dbReference type="InterPro" id="IPR001304">
    <property type="entry name" value="C-type_lectin-like"/>
</dbReference>
<dbReference type="Gene3D" id="3.10.100.10">
    <property type="entry name" value="Mannose-Binding Protein A, subunit A"/>
    <property type="match status" value="1"/>
</dbReference>
<dbReference type="InterPro" id="IPR016187">
    <property type="entry name" value="CTDL_fold"/>
</dbReference>
<dbReference type="PROSITE" id="PS00615">
    <property type="entry name" value="C_TYPE_LECTIN_1"/>
    <property type="match status" value="1"/>
</dbReference>
<dbReference type="InterPro" id="IPR050111">
    <property type="entry name" value="C-type_lectin/snaclec_domain"/>
</dbReference>
<name>A0A9Q1C1L9_HOLLE</name>
<evidence type="ECO:0000313" key="3">
    <source>
        <dbReference type="EMBL" id="KAJ8036775.1"/>
    </source>
</evidence>
<dbReference type="SMART" id="SM00034">
    <property type="entry name" value="CLECT"/>
    <property type="match status" value="1"/>
</dbReference>
<sequence length="104" mass="11439">MPWDTAFSECTLAGGHFVVLGSPEENEFVRSVIAERGTGSNWVGLKFGDEGWAWIDERETYLNWGPGEGITGAGLCARMKDDTGKLHDRACTSTYAYICEEEIA</sequence>
<dbReference type="OrthoDB" id="441660at2759"/>
<evidence type="ECO:0000259" key="2">
    <source>
        <dbReference type="PROSITE" id="PS50041"/>
    </source>
</evidence>
<comment type="caution">
    <text evidence="3">The sequence shown here is derived from an EMBL/GenBank/DDBJ whole genome shotgun (WGS) entry which is preliminary data.</text>
</comment>
<dbReference type="Pfam" id="PF00059">
    <property type="entry name" value="Lectin_C"/>
    <property type="match status" value="1"/>
</dbReference>
<reference evidence="3" key="1">
    <citation type="submission" date="2021-10" db="EMBL/GenBank/DDBJ databases">
        <title>Tropical sea cucumber genome reveals ecological adaptation and Cuvierian tubules defense mechanism.</title>
        <authorList>
            <person name="Chen T."/>
        </authorList>
    </citation>
    <scope>NUCLEOTIDE SEQUENCE</scope>
    <source>
        <strain evidence="3">Nanhai2018</strain>
        <tissue evidence="3">Muscle</tissue>
    </source>
</reference>
<dbReference type="PROSITE" id="PS50041">
    <property type="entry name" value="C_TYPE_LECTIN_2"/>
    <property type="match status" value="1"/>
</dbReference>
<evidence type="ECO:0000313" key="4">
    <source>
        <dbReference type="Proteomes" id="UP001152320"/>
    </source>
</evidence>
<proteinExistence type="predicted"/>
<accession>A0A9Q1C1L9</accession>
<protein>
    <submittedName>
        <fullName evidence="3">C-type lectin domain family 10 member A</fullName>
    </submittedName>
</protein>
<gene>
    <name evidence="3" type="ORF">HOLleu_17411</name>
</gene>
<dbReference type="AlphaFoldDB" id="A0A9Q1C1L9"/>